<dbReference type="Pfam" id="PF11707">
    <property type="entry name" value="Npa1"/>
    <property type="match status" value="1"/>
</dbReference>
<feature type="region of interest" description="Disordered" evidence="1">
    <location>
        <begin position="1"/>
        <end position="27"/>
    </location>
</feature>
<dbReference type="OrthoDB" id="72892at2759"/>
<dbReference type="SUPFAM" id="SSF48371">
    <property type="entry name" value="ARM repeat"/>
    <property type="match status" value="1"/>
</dbReference>
<dbReference type="InterPro" id="IPR059018">
    <property type="entry name" value="HEAT_URB1"/>
</dbReference>
<dbReference type="Pfam" id="PF16201">
    <property type="entry name" value="NopRA1"/>
    <property type="match status" value="1"/>
</dbReference>
<dbReference type="GO" id="GO:0000466">
    <property type="term" value="P:maturation of 5.8S rRNA from tricistronic rRNA transcript (SSU-rRNA, 5.8S rRNA, LSU-rRNA)"/>
    <property type="evidence" value="ECO:0007669"/>
    <property type="project" value="TreeGrafter"/>
</dbReference>
<dbReference type="PANTHER" id="PTHR13500:SF0">
    <property type="entry name" value="NUCLEOLAR PRE-RIBOSOMAL-ASSOCIATED PROTEIN 1"/>
    <property type="match status" value="1"/>
</dbReference>
<evidence type="ECO:0000259" key="4">
    <source>
        <dbReference type="Pfam" id="PF26140"/>
    </source>
</evidence>
<sequence length="1450" mass="162473">MPPKRQHDTHGSEGRPEKRPKTDGAAVAKDSAPAVVPVFANARAISATLQAYNNPTQLAINLSSLRLFLVSKSVDVSAESAKLRLIAEWIGASGVRDVESVLESSNNLSSLLAPLFSFLSAVFNMLRRQGGHTASIIALGNLLLSDRQAARLNRAVRQDDASLVISCMRVWLELASIEALQARVALAWNWGGKVGTKLLGMRRKGKKVDPADDPLQRPDIRTLYMLFLLSFLSASTPSSLKQSFLAQRDTFTAMFKDLRRDHTNVVRKVLEVSWEGIWEDKRVRRTAKINVFNEWMLNQILRLYDRVDKDDPSHAFCTADLAHHFLLAICTRPGVGICFPDNGWYPREPEAEEDNDAMVDEPDDDLGQRRNQQKGRIYNKILANFMKSLKVGEDARQQELALRILEACPELVTGYWPSAGISMEPRLSSRWLINAAFLGRVVSLPIPERSFRIASSPLQSTGVEQPYRPDPPPLATLLANSFPSLFTRVYVTKGMQAKQGLVQLFTAQTLALCFEKLRRICTKMQSIEQEVGEQTDEGQWRSRRLELQSEARRRVPDFSVIVAFASSQLKVQEEGNNMTRRRAMLKEVALRLLWYYQKNLPGLVAESRFDAGKLFNPGNDVSAQNDASGDKDEMNGLDTLAQLHILRLLRDSEQFNWAAKPIGSPHTFLYHFLLMRTTTRHEAIRSASEDLVQHSLGTSPLFEHDPNELRVWLASLPTFVGEGTGNGPDGIGPDSSPPTDEATDLIALLDDCVHRCLKTPYRYVEELAALLTTPEDASVPLSARASSLPSPLLITLVEQLGAKLETGPTPSSDTVPTLAFFRKLIRGLAATKRLTQDLVINRPDDPSGHMLRTILSESIDNPDLETVSPIIDVIAVTPLRTSPFIERLADQFRSTLLLPEQQNADILSTRKAFQKETTTSIDDDQSTQSPRVALQYDQLRRIVASYGGSLSLADRAILNHLGLFEMQRSSTAMAVLATVSQITASSRPLDLVVALDAARVLRTCLDFPHWRDFNTATERRGDHDRPDLYDPVYVLGLFSAVLSQSVLTGLDWVELCRVDVVSLAICALASKVARMRNVAITVLRATWKAIQETDFFERNQLSYILQQLRNALTSETEPERLPTLTVLLGAYAVHSLFHPAVLVYAHISRFLLQRPALDLTDVPLLYGMLYSSSDNWRRERLWIIRFLGNGMKSTADWRAMRRRRAWDLLATLFKSESDDRLMRQAIFEVLGSLTRNQYATHALVLRSSLLAWINIQLLTVKPSEALAWLRVLENIVMVVDFQKLEKDTYSTWRSDVAGCLWKLLGAAEAELSTLHVLQLSSRIMLRISSGAAPPWTMPDVVELGVTTLKEVENFLDNGPLPSPYPTDGDFHYHRTIVQPPSTPTPEEASTLWAQCVRRLWRVGMTLDPEPGSRWWTELTPRLIVLGKAGGEEGEWVRREVQGDVVSVSFE</sequence>
<gene>
    <name evidence="5" type="ORF">CALVIDRAFT_528779</name>
</gene>
<feature type="compositionally biased region" description="Basic and acidic residues" evidence="1">
    <location>
        <begin position="1"/>
        <end position="22"/>
    </location>
</feature>
<feature type="compositionally biased region" description="Acidic residues" evidence="1">
    <location>
        <begin position="350"/>
        <end position="365"/>
    </location>
</feature>
<feature type="region of interest" description="Disordered" evidence="1">
    <location>
        <begin position="349"/>
        <end position="369"/>
    </location>
</feature>
<protein>
    <recommendedName>
        <fullName evidence="7">Nucleolar pre-ribosomal-associated protein 1 C-terminal domain-containing protein</fullName>
    </recommendedName>
</protein>
<feature type="domain" description="URB1 N-terminal" evidence="2">
    <location>
        <begin position="103"/>
        <end position="433"/>
    </location>
</feature>
<feature type="domain" description="URB1 C-terminal" evidence="3">
    <location>
        <begin position="1062"/>
        <end position="1252"/>
    </location>
</feature>
<evidence type="ECO:0000256" key="1">
    <source>
        <dbReference type="SAM" id="MobiDB-lite"/>
    </source>
</evidence>
<dbReference type="EMBL" id="KV417294">
    <property type="protein sequence ID" value="KZO94573.1"/>
    <property type="molecule type" value="Genomic_DNA"/>
</dbReference>
<proteinExistence type="predicted"/>
<reference evidence="5 6" key="1">
    <citation type="journal article" date="2016" name="Mol. Biol. Evol.">
        <title>Comparative Genomics of Early-Diverging Mushroom-Forming Fungi Provides Insights into the Origins of Lignocellulose Decay Capabilities.</title>
        <authorList>
            <person name="Nagy L.G."/>
            <person name="Riley R."/>
            <person name="Tritt A."/>
            <person name="Adam C."/>
            <person name="Daum C."/>
            <person name="Floudas D."/>
            <person name="Sun H."/>
            <person name="Yadav J.S."/>
            <person name="Pangilinan J."/>
            <person name="Larsson K.H."/>
            <person name="Matsuura K."/>
            <person name="Barry K."/>
            <person name="Labutti K."/>
            <person name="Kuo R."/>
            <person name="Ohm R.A."/>
            <person name="Bhattacharya S.S."/>
            <person name="Shirouzu T."/>
            <person name="Yoshinaga Y."/>
            <person name="Martin F.M."/>
            <person name="Grigoriev I.V."/>
            <person name="Hibbett D.S."/>
        </authorList>
    </citation>
    <scope>NUCLEOTIDE SEQUENCE [LARGE SCALE GENOMIC DNA]</scope>
    <source>
        <strain evidence="5 6">TUFC12733</strain>
    </source>
</reference>
<dbReference type="PANTHER" id="PTHR13500">
    <property type="entry name" value="NUCLEOLAR PRERIBOSOMAL-ASSOCIATED PROTEIN 1"/>
    <property type="match status" value="1"/>
</dbReference>
<organism evidence="5 6">
    <name type="scientific">Calocera viscosa (strain TUFC12733)</name>
    <dbReference type="NCBI Taxonomy" id="1330018"/>
    <lineage>
        <taxon>Eukaryota</taxon>
        <taxon>Fungi</taxon>
        <taxon>Dikarya</taxon>
        <taxon>Basidiomycota</taxon>
        <taxon>Agaricomycotina</taxon>
        <taxon>Dacrymycetes</taxon>
        <taxon>Dacrymycetales</taxon>
        <taxon>Dacrymycetaceae</taxon>
        <taxon>Calocera</taxon>
    </lineage>
</organism>
<dbReference type="InterPro" id="IPR016024">
    <property type="entry name" value="ARM-type_fold"/>
</dbReference>
<evidence type="ECO:0000313" key="5">
    <source>
        <dbReference type="EMBL" id="KZO94573.1"/>
    </source>
</evidence>
<feature type="domain" description="URB1 central HEAT repeat" evidence="4">
    <location>
        <begin position="740"/>
        <end position="800"/>
    </location>
</feature>
<dbReference type="Pfam" id="PF26140">
    <property type="entry name" value="HEAT_URB1"/>
    <property type="match status" value="1"/>
</dbReference>
<dbReference type="InterPro" id="IPR032436">
    <property type="entry name" value="URB1_C"/>
</dbReference>
<name>A0A167KEU6_CALVF</name>
<evidence type="ECO:0000259" key="3">
    <source>
        <dbReference type="Pfam" id="PF16201"/>
    </source>
</evidence>
<dbReference type="STRING" id="1330018.A0A167KEU6"/>
<dbReference type="InterPro" id="IPR039844">
    <property type="entry name" value="URB1"/>
</dbReference>
<keyword evidence="6" id="KW-1185">Reference proteome</keyword>
<dbReference type="Proteomes" id="UP000076738">
    <property type="component" value="Unassembled WGS sequence"/>
</dbReference>
<evidence type="ECO:0000313" key="6">
    <source>
        <dbReference type="Proteomes" id="UP000076738"/>
    </source>
</evidence>
<evidence type="ECO:0000259" key="2">
    <source>
        <dbReference type="Pfam" id="PF11707"/>
    </source>
</evidence>
<dbReference type="GO" id="GO:0005730">
    <property type="term" value="C:nucleolus"/>
    <property type="evidence" value="ECO:0007669"/>
    <property type="project" value="TreeGrafter"/>
</dbReference>
<accession>A0A167KEU6</accession>
<dbReference type="InterPro" id="IPR021714">
    <property type="entry name" value="URB1_N"/>
</dbReference>
<dbReference type="GO" id="GO:0000463">
    <property type="term" value="P:maturation of LSU-rRNA from tricistronic rRNA transcript (SSU-rRNA, 5.8S rRNA, LSU-rRNA)"/>
    <property type="evidence" value="ECO:0007669"/>
    <property type="project" value="TreeGrafter"/>
</dbReference>
<evidence type="ECO:0008006" key="7">
    <source>
        <dbReference type="Google" id="ProtNLM"/>
    </source>
</evidence>